<reference evidence="7" key="1">
    <citation type="submission" date="2025-08" db="UniProtKB">
        <authorList>
            <consortium name="Ensembl"/>
        </authorList>
    </citation>
    <scope>IDENTIFICATION</scope>
</reference>
<dbReference type="InterPro" id="IPR006612">
    <property type="entry name" value="THAP_Znf"/>
</dbReference>
<evidence type="ECO:0000256" key="4">
    <source>
        <dbReference type="ARBA" id="ARBA00023125"/>
    </source>
</evidence>
<dbReference type="Ensembl" id="ENSCCRT00015062746.1">
    <property type="protein sequence ID" value="ENSCCRP00015060769.1"/>
    <property type="gene ID" value="ENSCCRG00015024861.1"/>
</dbReference>
<dbReference type="Pfam" id="PF05485">
    <property type="entry name" value="THAP"/>
    <property type="match status" value="1"/>
</dbReference>
<dbReference type="PROSITE" id="PS50950">
    <property type="entry name" value="ZF_THAP"/>
    <property type="match status" value="1"/>
</dbReference>
<dbReference type="Proteomes" id="UP000694700">
    <property type="component" value="Unplaced"/>
</dbReference>
<dbReference type="GO" id="GO:0008270">
    <property type="term" value="F:zinc ion binding"/>
    <property type="evidence" value="ECO:0007669"/>
    <property type="project" value="UniProtKB-KW"/>
</dbReference>
<organism evidence="7 8">
    <name type="scientific">Cyprinus carpio</name>
    <name type="common">Common carp</name>
    <dbReference type="NCBI Taxonomy" id="7962"/>
    <lineage>
        <taxon>Eukaryota</taxon>
        <taxon>Metazoa</taxon>
        <taxon>Chordata</taxon>
        <taxon>Craniata</taxon>
        <taxon>Vertebrata</taxon>
        <taxon>Euteleostomi</taxon>
        <taxon>Actinopterygii</taxon>
        <taxon>Neopterygii</taxon>
        <taxon>Teleostei</taxon>
        <taxon>Ostariophysi</taxon>
        <taxon>Cypriniformes</taxon>
        <taxon>Cyprinidae</taxon>
        <taxon>Cyprininae</taxon>
        <taxon>Cyprinus</taxon>
    </lineage>
</organism>
<keyword evidence="1" id="KW-0479">Metal-binding</keyword>
<feature type="domain" description="THAP-type" evidence="6">
    <location>
        <begin position="1"/>
        <end position="77"/>
    </location>
</feature>
<sequence length="89" mass="10425">IQSCCVPLCFNSKKKQPYLLFHSFPNDESMKRCWIWAIRRDEGAAFTVRKGSTFVCAMHFTEDEDRALPSRFSWNNWGDQIQICNNNGM</sequence>
<name>A0A8C1W2Z3_CYPCA</name>
<evidence type="ECO:0000256" key="1">
    <source>
        <dbReference type="ARBA" id="ARBA00022723"/>
    </source>
</evidence>
<keyword evidence="2 5" id="KW-0863">Zinc-finger</keyword>
<evidence type="ECO:0000256" key="3">
    <source>
        <dbReference type="ARBA" id="ARBA00022833"/>
    </source>
</evidence>
<dbReference type="SUPFAM" id="SSF57716">
    <property type="entry name" value="Glucocorticoid receptor-like (DNA-binding domain)"/>
    <property type="match status" value="1"/>
</dbReference>
<dbReference type="AlphaFoldDB" id="A0A8C1W2Z3"/>
<evidence type="ECO:0000313" key="7">
    <source>
        <dbReference type="Ensembl" id="ENSCCRP00015060769.1"/>
    </source>
</evidence>
<protein>
    <recommendedName>
        <fullName evidence="6">THAP-type domain-containing protein</fullName>
    </recommendedName>
</protein>
<dbReference type="GO" id="GO:0003677">
    <property type="term" value="F:DNA binding"/>
    <property type="evidence" value="ECO:0007669"/>
    <property type="project" value="UniProtKB-UniRule"/>
</dbReference>
<evidence type="ECO:0000256" key="2">
    <source>
        <dbReference type="ARBA" id="ARBA00022771"/>
    </source>
</evidence>
<proteinExistence type="predicted"/>
<evidence type="ECO:0000313" key="8">
    <source>
        <dbReference type="Proteomes" id="UP000694700"/>
    </source>
</evidence>
<keyword evidence="4 5" id="KW-0238">DNA-binding</keyword>
<evidence type="ECO:0000259" key="6">
    <source>
        <dbReference type="PROSITE" id="PS50950"/>
    </source>
</evidence>
<evidence type="ECO:0000256" key="5">
    <source>
        <dbReference type="PROSITE-ProRule" id="PRU00309"/>
    </source>
</evidence>
<accession>A0A8C1W2Z3</accession>
<keyword evidence="3" id="KW-0862">Zinc</keyword>